<dbReference type="RefSeq" id="XP_013172108.1">
    <property type="nucleotide sequence ID" value="XM_013316654.1"/>
</dbReference>
<sequence>MMNVLCSASAAESECGSQSSLALDLHGSGTCAGVTLRVCDNTRRRPLARQQRLREDTLYPLSGENVSNINCIEESTPRIVEDDIPDAVEIVHLSVDQEMRSCSAPPPCLSTPPPPATSLDSVQVSPLPSAQTCILIVEPEDTPPEKQQDQNITSDT</sequence>
<evidence type="ECO:0000313" key="2">
    <source>
        <dbReference type="RefSeq" id="XP_013172108.1"/>
    </source>
</evidence>
<gene>
    <name evidence="2" type="primary">LOC106121148</name>
</gene>
<organism evidence="2">
    <name type="scientific">Papilio xuthus</name>
    <name type="common">Asian swallowtail butterfly</name>
    <dbReference type="NCBI Taxonomy" id="66420"/>
    <lineage>
        <taxon>Eukaryota</taxon>
        <taxon>Metazoa</taxon>
        <taxon>Ecdysozoa</taxon>
        <taxon>Arthropoda</taxon>
        <taxon>Hexapoda</taxon>
        <taxon>Insecta</taxon>
        <taxon>Pterygota</taxon>
        <taxon>Neoptera</taxon>
        <taxon>Endopterygota</taxon>
        <taxon>Lepidoptera</taxon>
        <taxon>Glossata</taxon>
        <taxon>Ditrysia</taxon>
        <taxon>Papilionoidea</taxon>
        <taxon>Papilionidae</taxon>
        <taxon>Papilioninae</taxon>
        <taxon>Papilio</taxon>
    </lineage>
</organism>
<dbReference type="GeneID" id="106121148"/>
<accession>A0AAJ6ZGI2</accession>
<reference evidence="2" key="1">
    <citation type="submission" date="2025-08" db="UniProtKB">
        <authorList>
            <consortium name="RefSeq"/>
        </authorList>
    </citation>
    <scope>IDENTIFICATION</scope>
</reference>
<evidence type="ECO:0000256" key="1">
    <source>
        <dbReference type="SAM" id="MobiDB-lite"/>
    </source>
</evidence>
<feature type="compositionally biased region" description="Pro residues" evidence="1">
    <location>
        <begin position="104"/>
        <end position="116"/>
    </location>
</feature>
<protein>
    <submittedName>
        <fullName evidence="2">Uncharacterized protein LOC106121148</fullName>
    </submittedName>
</protein>
<proteinExistence type="predicted"/>
<dbReference type="KEGG" id="pxu:106121148"/>
<feature type="region of interest" description="Disordered" evidence="1">
    <location>
        <begin position="100"/>
        <end position="125"/>
    </location>
</feature>
<feature type="region of interest" description="Disordered" evidence="1">
    <location>
        <begin position="137"/>
        <end position="156"/>
    </location>
</feature>
<name>A0AAJ6ZGI2_PAPXU</name>
<dbReference type="AlphaFoldDB" id="A0AAJ6ZGI2"/>
<dbReference type="Proteomes" id="UP000694872">
    <property type="component" value="Unplaced"/>
</dbReference>